<evidence type="ECO:0000256" key="1">
    <source>
        <dbReference type="ARBA" id="ARBA00022664"/>
    </source>
</evidence>
<dbReference type="GO" id="GO:0006397">
    <property type="term" value="P:mRNA processing"/>
    <property type="evidence" value="ECO:0007669"/>
    <property type="project" value="UniProtKB-KW"/>
</dbReference>
<evidence type="ECO:0000256" key="6">
    <source>
        <dbReference type="SAM" id="MobiDB-lite"/>
    </source>
</evidence>
<keyword evidence="1" id="KW-0507">mRNA processing</keyword>
<evidence type="ECO:0000256" key="2">
    <source>
        <dbReference type="ARBA" id="ARBA00022692"/>
    </source>
</evidence>
<dbReference type="AlphaFoldDB" id="A0A6A3BHP0"/>
<dbReference type="InterPro" id="IPR002483">
    <property type="entry name" value="PWI_dom"/>
</dbReference>
<dbReference type="InterPro" id="IPR036483">
    <property type="entry name" value="PWI_dom_sf"/>
</dbReference>
<dbReference type="SUPFAM" id="SSF52058">
    <property type="entry name" value="L domain-like"/>
    <property type="match status" value="1"/>
</dbReference>
<dbReference type="Gene3D" id="1.20.1390.10">
    <property type="entry name" value="PWI domain"/>
    <property type="match status" value="1"/>
</dbReference>
<keyword evidence="3" id="KW-1133">Transmembrane helix</keyword>
<dbReference type="InterPro" id="IPR032675">
    <property type="entry name" value="LRR_dom_sf"/>
</dbReference>
<dbReference type="Pfam" id="PF00069">
    <property type="entry name" value="Pkinase"/>
    <property type="match status" value="1"/>
</dbReference>
<dbReference type="InterPro" id="IPR000719">
    <property type="entry name" value="Prot_kinase_dom"/>
</dbReference>
<dbReference type="InterPro" id="IPR008271">
    <property type="entry name" value="Ser/Thr_kinase_AS"/>
</dbReference>
<dbReference type="Pfam" id="PF19160">
    <property type="entry name" value="SPARK"/>
    <property type="match status" value="1"/>
</dbReference>
<evidence type="ECO:0000259" key="7">
    <source>
        <dbReference type="PROSITE" id="PS50011"/>
    </source>
</evidence>
<dbReference type="Pfam" id="PF01480">
    <property type="entry name" value="PWI"/>
    <property type="match status" value="1"/>
</dbReference>
<dbReference type="PROSITE" id="PS51025">
    <property type="entry name" value="PWI"/>
    <property type="match status" value="1"/>
</dbReference>
<evidence type="ECO:0000256" key="5">
    <source>
        <dbReference type="SAM" id="Coils"/>
    </source>
</evidence>
<dbReference type="EMBL" id="VEPZ02000843">
    <property type="protein sequence ID" value="KAE8716536.1"/>
    <property type="molecule type" value="Genomic_DNA"/>
</dbReference>
<dbReference type="SMART" id="SM00220">
    <property type="entry name" value="S_TKc"/>
    <property type="match status" value="1"/>
</dbReference>
<organism evidence="9 10">
    <name type="scientific">Hibiscus syriacus</name>
    <name type="common">Rose of Sharon</name>
    <dbReference type="NCBI Taxonomy" id="106335"/>
    <lineage>
        <taxon>Eukaryota</taxon>
        <taxon>Viridiplantae</taxon>
        <taxon>Streptophyta</taxon>
        <taxon>Embryophyta</taxon>
        <taxon>Tracheophyta</taxon>
        <taxon>Spermatophyta</taxon>
        <taxon>Magnoliopsida</taxon>
        <taxon>eudicotyledons</taxon>
        <taxon>Gunneridae</taxon>
        <taxon>Pentapetalae</taxon>
        <taxon>rosids</taxon>
        <taxon>malvids</taxon>
        <taxon>Malvales</taxon>
        <taxon>Malvaceae</taxon>
        <taxon>Malvoideae</taxon>
        <taxon>Hibiscus</taxon>
    </lineage>
</organism>
<keyword evidence="10" id="KW-1185">Reference proteome</keyword>
<feature type="compositionally biased region" description="Polar residues" evidence="6">
    <location>
        <begin position="253"/>
        <end position="262"/>
    </location>
</feature>
<dbReference type="Gene3D" id="3.80.10.10">
    <property type="entry name" value="Ribonuclease Inhibitor"/>
    <property type="match status" value="1"/>
</dbReference>
<keyword evidence="4" id="KW-0472">Membrane</keyword>
<proteinExistence type="predicted"/>
<name>A0A6A3BHP0_HIBSY</name>
<accession>A0A6A3BHP0</accession>
<gene>
    <name evidence="9" type="ORF">F3Y22_tig00110114pilonHSYRG00244</name>
</gene>
<evidence type="ECO:0000259" key="8">
    <source>
        <dbReference type="PROSITE" id="PS51025"/>
    </source>
</evidence>
<dbReference type="InterPro" id="IPR053294">
    <property type="entry name" value="RBM_PWI_domain"/>
</dbReference>
<dbReference type="PROSITE" id="PS50011">
    <property type="entry name" value="PROTEIN_KINASE_DOM"/>
    <property type="match status" value="1"/>
</dbReference>
<feature type="region of interest" description="Disordered" evidence="6">
    <location>
        <begin position="230"/>
        <end position="267"/>
    </location>
</feature>
<evidence type="ECO:0000313" key="10">
    <source>
        <dbReference type="Proteomes" id="UP000436088"/>
    </source>
</evidence>
<feature type="domain" description="PWI" evidence="8">
    <location>
        <begin position="390"/>
        <end position="484"/>
    </location>
</feature>
<dbReference type="Gene3D" id="3.30.200.20">
    <property type="entry name" value="Phosphorylase Kinase, domain 1"/>
    <property type="match status" value="1"/>
</dbReference>
<dbReference type="Proteomes" id="UP000436088">
    <property type="component" value="Unassembled WGS sequence"/>
</dbReference>
<evidence type="ECO:0000313" key="9">
    <source>
        <dbReference type="EMBL" id="KAE8716536.1"/>
    </source>
</evidence>
<dbReference type="InterPro" id="IPR043891">
    <property type="entry name" value="SPARK"/>
</dbReference>
<feature type="domain" description="Protein kinase" evidence="7">
    <location>
        <begin position="733"/>
        <end position="1001"/>
    </location>
</feature>
<dbReference type="InterPro" id="IPR011009">
    <property type="entry name" value="Kinase-like_dom_sf"/>
</dbReference>
<protein>
    <submittedName>
        <fullName evidence="9">Plant U-box 18</fullName>
    </submittedName>
</protein>
<dbReference type="SUPFAM" id="SSF56112">
    <property type="entry name" value="Protein kinase-like (PK-like)"/>
    <property type="match status" value="1"/>
</dbReference>
<feature type="coiled-coil region" evidence="5">
    <location>
        <begin position="196"/>
        <end position="223"/>
    </location>
</feature>
<sequence>MREVVVKVVVKEWELAFIFGTFDGFVDFEGDLSASKISGEMFNNFSALTELQHLDISRNTLNRAVLDDLNRCHNLMYLNLSHDILGGELNLTGLTSLEKLDLFTNRFYGEVKFNLPEICHRLVVANLSTNGFSGQLDYFDGCSNLQYLNLSSNNFSGNIWTGFASCGGDFELQEFGYPEFDMMKKKMMMMIREKGCSEAKKRAEEEQLQLQQQRDALKLLSGRFANGAEKTVLTEEASNESKDKAIEQHYESESSPENQISGNAPARKLGFGLVGSGKRTTFPSVFHEEEDDDAQKENKMRPLVPIDYSNEELQAVQPGAPSPNLVAAAEFAKDKDRNDEDRNRNRDETKEKIPDRDRDREHGHGKVKATDNPKFLDVKQLIDMIPKTKEELFSYEINWNVYKQHALHERMRPWISKKITEFLGEEEKTLVDYIVSSTQEHVKASQMLELLQSILDEEADMFVLKMLIFEIKKVETACFKMVNHKAFPFILVNVFALFSFLDFAFSETSAAGDCILDIKNPSSAKEPDCESANWAGFIDAGCCGGAFEEYIHALGRRANLTKAIYLNTTQQNNCLAAMEIFEKDVYSCGIQKLTSGAGGCSDYTITDVIDKMGDRLRSLQEDCRVLGTGNGSHQSCGTCLRSWEQINLAEHVTGDADVCRFAALVYMISNRVDDDNWVLAVFQCLGERAYSLDEHGSTTSKNIHKNESDDSFSKHSSSQKISIKEVYSATNYFNASNFIGQGIAGKVYKGLLSNGQYVAVKHIINDGQIETFVREVRSLSHIKHPNLVALVGYCENKDECFLVYELCHHGNLSEWLYGKDRAISWIQRLKIAIDGARGLWFLHTYPEGCIVHHDIKPTNILINDKFQAKLADFGLSKVMDIGQSHVSSEVRGTFGYVNPEYRRNRRVNASGDVYSFGIVLLQLLSGQRVLNMNLHTPLPLSKMARKLTRDGGISKFADPKLNGEYSLEAFDIVLKLALSCIGIKQERPSMEQAVVRLHKALHITIQAKPVASRGTIVY</sequence>
<evidence type="ECO:0000256" key="4">
    <source>
        <dbReference type="ARBA" id="ARBA00023136"/>
    </source>
</evidence>
<reference evidence="9" key="1">
    <citation type="submission" date="2019-09" db="EMBL/GenBank/DDBJ databases">
        <title>Draft genome information of white flower Hibiscus syriacus.</title>
        <authorList>
            <person name="Kim Y.-M."/>
        </authorList>
    </citation>
    <scope>NUCLEOTIDE SEQUENCE [LARGE SCALE GENOMIC DNA]</scope>
    <source>
        <strain evidence="9">YM2019G1</strain>
    </source>
</reference>
<dbReference type="FunFam" id="1.10.510.10:FF:000530">
    <property type="entry name" value="probable receptor-like protein kinase At5g59700"/>
    <property type="match status" value="1"/>
</dbReference>
<dbReference type="FunFam" id="3.30.200.20:FF:000608">
    <property type="entry name" value="Serine/threonine kinase protein"/>
    <property type="match status" value="1"/>
</dbReference>
<dbReference type="PROSITE" id="PS00108">
    <property type="entry name" value="PROTEIN_KINASE_ST"/>
    <property type="match status" value="1"/>
</dbReference>
<dbReference type="GO" id="GO:0005524">
    <property type="term" value="F:ATP binding"/>
    <property type="evidence" value="ECO:0007669"/>
    <property type="project" value="InterPro"/>
</dbReference>
<keyword evidence="2" id="KW-0812">Transmembrane</keyword>
<dbReference type="PANTHER" id="PTHR47334:SF2">
    <property type="entry name" value="RNA-BINDING MOTIF PROTEIN 25"/>
    <property type="match status" value="1"/>
</dbReference>
<dbReference type="PANTHER" id="PTHR47334">
    <property type="entry name" value="SPLICING FACTOR PWI DOMAIN-CONTAINING PROTEIN / RNA RECOGNITION MOTIF (RRM)-CONTAINING PROTEIN"/>
    <property type="match status" value="1"/>
</dbReference>
<dbReference type="SMART" id="SM00311">
    <property type="entry name" value="PWI"/>
    <property type="match status" value="1"/>
</dbReference>
<dbReference type="GO" id="GO:0004672">
    <property type="term" value="F:protein kinase activity"/>
    <property type="evidence" value="ECO:0007669"/>
    <property type="project" value="InterPro"/>
</dbReference>
<dbReference type="SUPFAM" id="SSF101233">
    <property type="entry name" value="PWI domain"/>
    <property type="match status" value="1"/>
</dbReference>
<comment type="caution">
    <text evidence="9">The sequence shown here is derived from an EMBL/GenBank/DDBJ whole genome shotgun (WGS) entry which is preliminary data.</text>
</comment>
<feature type="compositionally biased region" description="Basic and acidic residues" evidence="6">
    <location>
        <begin position="239"/>
        <end position="252"/>
    </location>
</feature>
<keyword evidence="5" id="KW-0175">Coiled coil</keyword>
<dbReference type="Gene3D" id="1.10.510.10">
    <property type="entry name" value="Transferase(Phosphotransferase) domain 1"/>
    <property type="match status" value="1"/>
</dbReference>
<evidence type="ECO:0000256" key="3">
    <source>
        <dbReference type="ARBA" id="ARBA00022989"/>
    </source>
</evidence>
<feature type="region of interest" description="Disordered" evidence="6">
    <location>
        <begin position="331"/>
        <end position="370"/>
    </location>
</feature>